<accession>A0A6J5N1P3</accession>
<sequence>MAGQSRTLKLSILADIDNLKKNLNAGSNEVDGFGGKLGGFAKKAGAAFAVAGAAAAAYAGKLLVDGVKAAIEDEAAQAKLATTLENVTGATNSQIKAVEDYITQTALANGITDDKLRPSLDRLIRSTKDATKAQELQSLALDIAAGTGKDLQAVSEALGKAYDGNLGALKKLGVGIDDSIIKSKDFDAAAAALAATFEGQATKQAETFQGKMARLSVAFDEAKETVGSYVLDALTPLISAFVDKGIPAIQDVAQNLGKTLGPAFGEIFKVIRDDLLPVLIKWWKFLYEEVIPAIGSVVGPILQGLKNAFDTIKKALQDNSEELQPFYDFLKKIWEFIKDYYAPLLGGAFKKALEIVGTLVGGLVTGFAKLVGYISNTVTKIKEFVNFVKDNPVTRFFFGDSNDKSLKAGVGFDAGTPVETPTFGTGGGFMPSAGSPTYTGAPLDAYSPAMQAAILRKNELAAETERLRVAREAAAAARSAATGGLSTPDRITINVSGAIDPEGTARTIVDTLNNSYYRGTGGAGSLQFA</sequence>
<reference evidence="1" key="1">
    <citation type="submission" date="2020-04" db="EMBL/GenBank/DDBJ databases">
        <authorList>
            <person name="Chiriac C."/>
            <person name="Salcher M."/>
            <person name="Ghai R."/>
            <person name="Kavagutti S V."/>
        </authorList>
    </citation>
    <scope>NUCLEOTIDE SEQUENCE</scope>
</reference>
<gene>
    <name evidence="1" type="ORF">UFOVP560_2</name>
</gene>
<protein>
    <submittedName>
        <fullName evidence="1">Uncharacterized protein</fullName>
    </submittedName>
</protein>
<organism evidence="1">
    <name type="scientific">uncultured Caudovirales phage</name>
    <dbReference type="NCBI Taxonomy" id="2100421"/>
    <lineage>
        <taxon>Viruses</taxon>
        <taxon>Duplodnaviria</taxon>
        <taxon>Heunggongvirae</taxon>
        <taxon>Uroviricota</taxon>
        <taxon>Caudoviricetes</taxon>
        <taxon>Peduoviridae</taxon>
        <taxon>Maltschvirus</taxon>
        <taxon>Maltschvirus maltsch</taxon>
    </lineage>
</organism>
<dbReference type="InterPro" id="IPR016024">
    <property type="entry name" value="ARM-type_fold"/>
</dbReference>
<dbReference type="SUPFAM" id="SSF48371">
    <property type="entry name" value="ARM repeat"/>
    <property type="match status" value="1"/>
</dbReference>
<name>A0A6J5N1P3_9CAUD</name>
<proteinExistence type="predicted"/>
<evidence type="ECO:0000313" key="1">
    <source>
        <dbReference type="EMBL" id="CAB4149879.1"/>
    </source>
</evidence>
<dbReference type="EMBL" id="LR796536">
    <property type="protein sequence ID" value="CAB4149879.1"/>
    <property type="molecule type" value="Genomic_DNA"/>
</dbReference>